<evidence type="ECO:0000256" key="5">
    <source>
        <dbReference type="ARBA" id="ARBA00023049"/>
    </source>
</evidence>
<dbReference type="GO" id="GO:0046872">
    <property type="term" value="F:metal ion binding"/>
    <property type="evidence" value="ECO:0007669"/>
    <property type="project" value="UniProtKB-KW"/>
</dbReference>
<evidence type="ECO:0000256" key="1">
    <source>
        <dbReference type="ARBA" id="ARBA00022670"/>
    </source>
</evidence>
<dbReference type="InterPro" id="IPR020891">
    <property type="entry name" value="UPF0758_CS"/>
</dbReference>
<organism evidence="8">
    <name type="scientific">mine drainage metagenome</name>
    <dbReference type="NCBI Taxonomy" id="410659"/>
    <lineage>
        <taxon>unclassified sequences</taxon>
        <taxon>metagenomes</taxon>
        <taxon>ecological metagenomes</taxon>
    </lineage>
</organism>
<dbReference type="PANTHER" id="PTHR30471:SF3">
    <property type="entry name" value="UPF0758 PROTEIN YEES-RELATED"/>
    <property type="match status" value="1"/>
</dbReference>
<evidence type="ECO:0000313" key="8">
    <source>
        <dbReference type="EMBL" id="EQD51822.1"/>
    </source>
</evidence>
<dbReference type="InterPro" id="IPR037518">
    <property type="entry name" value="MPN"/>
</dbReference>
<keyword evidence="4" id="KW-0862">Zinc</keyword>
<dbReference type="CDD" id="cd08071">
    <property type="entry name" value="MPN_DUF2466"/>
    <property type="match status" value="1"/>
</dbReference>
<comment type="caution">
    <text evidence="8">The sequence shown here is derived from an EMBL/GenBank/DDBJ whole genome shotgun (WGS) entry which is preliminary data.</text>
</comment>
<feature type="region of interest" description="Disordered" evidence="6">
    <location>
        <begin position="1"/>
        <end position="20"/>
    </location>
</feature>
<protein>
    <submittedName>
        <fullName evidence="8">DNA repair protein RadC</fullName>
    </submittedName>
</protein>
<evidence type="ECO:0000256" key="6">
    <source>
        <dbReference type="SAM" id="MobiDB-lite"/>
    </source>
</evidence>
<evidence type="ECO:0000259" key="7">
    <source>
        <dbReference type="PROSITE" id="PS50249"/>
    </source>
</evidence>
<dbReference type="GO" id="GO:0006508">
    <property type="term" value="P:proteolysis"/>
    <property type="evidence" value="ECO:0007669"/>
    <property type="project" value="UniProtKB-KW"/>
</dbReference>
<reference evidence="8" key="2">
    <citation type="journal article" date="2014" name="ISME J.">
        <title>Microbial stratification in low pH oxic and suboxic macroscopic growths along an acid mine drainage.</title>
        <authorList>
            <person name="Mendez-Garcia C."/>
            <person name="Mesa V."/>
            <person name="Sprenger R.R."/>
            <person name="Richter M."/>
            <person name="Diez M.S."/>
            <person name="Solano J."/>
            <person name="Bargiela R."/>
            <person name="Golyshina O.V."/>
            <person name="Manteca A."/>
            <person name="Ramos J.L."/>
            <person name="Gallego J.R."/>
            <person name="Llorente I."/>
            <person name="Martins Dos Santos V.A."/>
            <person name="Jensen O.N."/>
            <person name="Pelaez A.I."/>
            <person name="Sanchez J."/>
            <person name="Ferrer M."/>
        </authorList>
    </citation>
    <scope>NUCLEOTIDE SEQUENCE</scope>
</reference>
<keyword evidence="3" id="KW-0378">Hydrolase</keyword>
<dbReference type="AlphaFoldDB" id="T1A4B2"/>
<keyword evidence="5" id="KW-0482">Metalloprotease</keyword>
<dbReference type="InterPro" id="IPR025657">
    <property type="entry name" value="RadC_JAB"/>
</dbReference>
<dbReference type="NCBIfam" id="TIGR00608">
    <property type="entry name" value="radc"/>
    <property type="match status" value="1"/>
</dbReference>
<evidence type="ECO:0000256" key="2">
    <source>
        <dbReference type="ARBA" id="ARBA00022723"/>
    </source>
</evidence>
<proteinExistence type="predicted"/>
<dbReference type="PROSITE" id="PS01302">
    <property type="entry name" value="UPF0758"/>
    <property type="match status" value="1"/>
</dbReference>
<keyword evidence="2" id="KW-0479">Metal-binding</keyword>
<reference evidence="8" key="1">
    <citation type="submission" date="2013-08" db="EMBL/GenBank/DDBJ databases">
        <authorList>
            <person name="Mendez C."/>
            <person name="Richter M."/>
            <person name="Ferrer M."/>
            <person name="Sanchez J."/>
        </authorList>
    </citation>
    <scope>NUCLEOTIDE SEQUENCE</scope>
</reference>
<name>T1A4B2_9ZZZZ</name>
<accession>T1A4B2</accession>
<dbReference type="Gene3D" id="3.40.140.10">
    <property type="entry name" value="Cytidine Deaminase, domain 2"/>
    <property type="match status" value="1"/>
</dbReference>
<feature type="domain" description="MPN" evidence="7">
    <location>
        <begin position="66"/>
        <end position="188"/>
    </location>
</feature>
<feature type="compositionally biased region" description="Polar residues" evidence="6">
    <location>
        <begin position="10"/>
        <end position="20"/>
    </location>
</feature>
<gene>
    <name evidence="8" type="ORF">B1B_10865</name>
</gene>
<dbReference type="PANTHER" id="PTHR30471">
    <property type="entry name" value="DNA REPAIR PROTEIN RADC"/>
    <property type="match status" value="1"/>
</dbReference>
<dbReference type="Pfam" id="PF04002">
    <property type="entry name" value="RadC"/>
    <property type="match status" value="1"/>
</dbReference>
<dbReference type="InterPro" id="IPR001405">
    <property type="entry name" value="UPF0758"/>
</dbReference>
<dbReference type="GO" id="GO:0008237">
    <property type="term" value="F:metallopeptidase activity"/>
    <property type="evidence" value="ECO:0007669"/>
    <property type="project" value="UniProtKB-KW"/>
</dbReference>
<keyword evidence="1" id="KW-0645">Protease</keyword>
<dbReference type="EMBL" id="AUZY01007032">
    <property type="protein sequence ID" value="EQD51822.1"/>
    <property type="molecule type" value="Genomic_DNA"/>
</dbReference>
<sequence>MPERPHVQLQGANHTGSSRQLALAFPVPAPEEMRADGAGPVSGSEEWLLDQALRILERRFTRAGHALDSPARSAEYFRMKLAHLAQEVFAVAYLDHHHRVLAVEILFTGTIDQCVVHPREVVRQGLRHNAAAVLFAHNHPSGLPEPSQADRTLTERLRESLALVDIRVLDHFVIGGTRWVSFADRHWL</sequence>
<dbReference type="PROSITE" id="PS50249">
    <property type="entry name" value="MPN"/>
    <property type="match status" value="1"/>
</dbReference>
<evidence type="ECO:0000256" key="3">
    <source>
        <dbReference type="ARBA" id="ARBA00022801"/>
    </source>
</evidence>
<evidence type="ECO:0000256" key="4">
    <source>
        <dbReference type="ARBA" id="ARBA00022833"/>
    </source>
</evidence>